<dbReference type="AlphaFoldDB" id="A0A7R9PFV5"/>
<gene>
    <name evidence="2" type="ORF">TCMB3V08_LOCUS14302</name>
</gene>
<sequence length="78" mass="9102">MLMQAARGLYARRLYLLELNRSIPHKALRILLYMLQKACNGKNNERIGDYNTTRTTATTITNNPYYGRPAPREESTRR</sequence>
<organism evidence="2">
    <name type="scientific">Timema californicum</name>
    <name type="common">California timema</name>
    <name type="synonym">Walking stick</name>
    <dbReference type="NCBI Taxonomy" id="61474"/>
    <lineage>
        <taxon>Eukaryota</taxon>
        <taxon>Metazoa</taxon>
        <taxon>Ecdysozoa</taxon>
        <taxon>Arthropoda</taxon>
        <taxon>Hexapoda</taxon>
        <taxon>Insecta</taxon>
        <taxon>Pterygota</taxon>
        <taxon>Neoptera</taxon>
        <taxon>Polyneoptera</taxon>
        <taxon>Phasmatodea</taxon>
        <taxon>Timematodea</taxon>
        <taxon>Timematoidea</taxon>
        <taxon>Timematidae</taxon>
        <taxon>Timema</taxon>
    </lineage>
</organism>
<accession>A0A7R9PFV5</accession>
<reference evidence="2" key="1">
    <citation type="submission" date="2020-11" db="EMBL/GenBank/DDBJ databases">
        <authorList>
            <person name="Tran Van P."/>
        </authorList>
    </citation>
    <scope>NUCLEOTIDE SEQUENCE</scope>
</reference>
<proteinExistence type="predicted"/>
<evidence type="ECO:0000313" key="2">
    <source>
        <dbReference type="EMBL" id="CAD7581769.1"/>
    </source>
</evidence>
<name>A0A7R9PFV5_TIMCA</name>
<feature type="compositionally biased region" description="Low complexity" evidence="1">
    <location>
        <begin position="51"/>
        <end position="63"/>
    </location>
</feature>
<dbReference type="EMBL" id="OE231357">
    <property type="protein sequence ID" value="CAD7581769.1"/>
    <property type="molecule type" value="Genomic_DNA"/>
</dbReference>
<protein>
    <submittedName>
        <fullName evidence="2">(California timema) hypothetical protein</fullName>
    </submittedName>
</protein>
<feature type="region of interest" description="Disordered" evidence="1">
    <location>
        <begin position="44"/>
        <end position="78"/>
    </location>
</feature>
<evidence type="ECO:0000256" key="1">
    <source>
        <dbReference type="SAM" id="MobiDB-lite"/>
    </source>
</evidence>